<keyword evidence="3" id="KW-1185">Reference proteome</keyword>
<evidence type="ECO:0000313" key="3">
    <source>
        <dbReference type="Proteomes" id="UP001558652"/>
    </source>
</evidence>
<name>A0ABD0YH18_9HEMI</name>
<feature type="region of interest" description="Disordered" evidence="1">
    <location>
        <begin position="134"/>
        <end position="227"/>
    </location>
</feature>
<feature type="compositionally biased region" description="Basic residues" evidence="1">
    <location>
        <begin position="134"/>
        <end position="143"/>
    </location>
</feature>
<evidence type="ECO:0000256" key="1">
    <source>
        <dbReference type="SAM" id="MobiDB-lite"/>
    </source>
</evidence>
<reference evidence="2 3" key="1">
    <citation type="submission" date="2024-07" db="EMBL/GenBank/DDBJ databases">
        <title>Chromosome-level genome assembly of the water stick insect Ranatra chinensis (Heteroptera: Nepidae).</title>
        <authorList>
            <person name="Liu X."/>
        </authorList>
    </citation>
    <scope>NUCLEOTIDE SEQUENCE [LARGE SCALE GENOMIC DNA]</scope>
    <source>
        <strain evidence="2">Cailab_2021Rc</strain>
        <tissue evidence="2">Muscle</tissue>
    </source>
</reference>
<protein>
    <submittedName>
        <fullName evidence="2">Uncharacterized protein</fullName>
    </submittedName>
</protein>
<gene>
    <name evidence="2" type="ORF">AAG570_007215</name>
</gene>
<evidence type="ECO:0000313" key="2">
    <source>
        <dbReference type="EMBL" id="KAL1115184.1"/>
    </source>
</evidence>
<organism evidence="2 3">
    <name type="scientific">Ranatra chinensis</name>
    <dbReference type="NCBI Taxonomy" id="642074"/>
    <lineage>
        <taxon>Eukaryota</taxon>
        <taxon>Metazoa</taxon>
        <taxon>Ecdysozoa</taxon>
        <taxon>Arthropoda</taxon>
        <taxon>Hexapoda</taxon>
        <taxon>Insecta</taxon>
        <taxon>Pterygota</taxon>
        <taxon>Neoptera</taxon>
        <taxon>Paraneoptera</taxon>
        <taxon>Hemiptera</taxon>
        <taxon>Heteroptera</taxon>
        <taxon>Panheteroptera</taxon>
        <taxon>Nepomorpha</taxon>
        <taxon>Nepidae</taxon>
        <taxon>Ranatrinae</taxon>
        <taxon>Ranatra</taxon>
    </lineage>
</organism>
<dbReference type="EMBL" id="JBFDAA010000020">
    <property type="protein sequence ID" value="KAL1115184.1"/>
    <property type="molecule type" value="Genomic_DNA"/>
</dbReference>
<dbReference type="Proteomes" id="UP001558652">
    <property type="component" value="Unassembled WGS sequence"/>
</dbReference>
<sequence length="227" mass="26230">MAAKRRNILAYVTEKYRKKVVSLEDGIKKILDEEWEEKALARAEAQTNKIDKMLKGEADEKENRGWFQDRKQRKEEKERLKLTPASGEDGKPKKKGRAQRRKKKGDGGAAANAAEERARREVEKVALYQARLAKRSSKPKRIKAVVETNVNAGAGRKTKRKKSSFEKDLTDVSRKGVKGLRYDEQGEERPEIREQPEAVERRREEGRRQEEQQKSSMMRLVKGGRKL</sequence>
<feature type="compositionally biased region" description="Basic and acidic residues" evidence="1">
    <location>
        <begin position="163"/>
        <end position="213"/>
    </location>
</feature>
<accession>A0ABD0YH18</accession>
<comment type="caution">
    <text evidence="2">The sequence shown here is derived from an EMBL/GenBank/DDBJ whole genome shotgun (WGS) entry which is preliminary data.</text>
</comment>
<feature type="compositionally biased region" description="Basic residues" evidence="1">
    <location>
        <begin position="92"/>
        <end position="104"/>
    </location>
</feature>
<proteinExistence type="predicted"/>
<feature type="region of interest" description="Disordered" evidence="1">
    <location>
        <begin position="44"/>
        <end position="122"/>
    </location>
</feature>
<feature type="compositionally biased region" description="Basic and acidic residues" evidence="1">
    <location>
        <begin position="49"/>
        <end position="81"/>
    </location>
</feature>
<dbReference type="AlphaFoldDB" id="A0ABD0YH18"/>